<dbReference type="Proteomes" id="UP000297540">
    <property type="component" value="Unassembled WGS sequence"/>
</dbReference>
<evidence type="ECO:0000256" key="3">
    <source>
        <dbReference type="ARBA" id="ARBA00022475"/>
    </source>
</evidence>
<feature type="transmembrane region" description="Helical" evidence="8">
    <location>
        <begin position="404"/>
        <end position="423"/>
    </location>
</feature>
<dbReference type="OrthoDB" id="9805788at2"/>
<keyword evidence="6 7" id="KW-0472">Membrane</keyword>
<dbReference type="GO" id="GO:0005886">
    <property type="term" value="C:plasma membrane"/>
    <property type="evidence" value="ECO:0007669"/>
    <property type="project" value="UniProtKB-SubCell"/>
</dbReference>
<keyword evidence="3 7" id="KW-1003">Cell membrane</keyword>
<evidence type="ECO:0000256" key="2">
    <source>
        <dbReference type="ARBA" id="ARBA00010323"/>
    </source>
</evidence>
<feature type="transmembrane region" description="Helical" evidence="8">
    <location>
        <begin position="78"/>
        <end position="99"/>
    </location>
</feature>
<name>A0A4Y8SIN2_9SPHI</name>
<sequence>MLFNSLPFVILIFATFILYYIPVLYKFQVPVLIIASLVFYAYNQPILVLLLLLSVSINIISSYLVVYGKIRYRKHAAIAGVVLNLAILIFFKYSALIYTTITDGSDSFGQFIVSIPLPIGISFFTFQGISLIVDVYSRKYVLGEDIVPVSFVKHAERILFFKGFFPQLISGPIVKAHDFLPQIGVKKIADIAWEPIFKKLVVGYFFKMVVADNLSNFTFWMTNPSFFIGSSSIKLITLLFGFSCQIFADFAGYSLIAIGLARLFGYTFPDNFNFPYISTSFKDFWKRWNISLSSFLMEYLYIPLGGNKRGKLRMYINLMIVMILGGLWHGAAWSYAVWGLMHGLALVVERMLSGKTHRPQGIWIITLKRCLVFSFVTLAWLLFQLPKFEYVLVYLNSLLHNTTLVIDPDIVHIALYSSPVFLYHLLYVNRTNTIFQTIKKYDFVVYAILIFCIVLNSGPVSPFIYFQF</sequence>
<evidence type="ECO:0000313" key="10">
    <source>
        <dbReference type="Proteomes" id="UP000297540"/>
    </source>
</evidence>
<protein>
    <submittedName>
        <fullName evidence="9">MBOAT family protein</fullName>
    </submittedName>
</protein>
<keyword evidence="7" id="KW-0012">Acyltransferase</keyword>
<dbReference type="Pfam" id="PF03062">
    <property type="entry name" value="MBOAT"/>
    <property type="match status" value="1"/>
</dbReference>
<organism evidence="9 10">
    <name type="scientific">Mucilaginibacter psychrotolerans</name>
    <dbReference type="NCBI Taxonomy" id="1524096"/>
    <lineage>
        <taxon>Bacteria</taxon>
        <taxon>Pseudomonadati</taxon>
        <taxon>Bacteroidota</taxon>
        <taxon>Sphingobacteriia</taxon>
        <taxon>Sphingobacteriales</taxon>
        <taxon>Sphingobacteriaceae</taxon>
        <taxon>Mucilaginibacter</taxon>
    </lineage>
</organism>
<dbReference type="AlphaFoldDB" id="A0A4Y8SIN2"/>
<dbReference type="EMBL" id="SOZE01000005">
    <property type="protein sequence ID" value="TFF38752.1"/>
    <property type="molecule type" value="Genomic_DNA"/>
</dbReference>
<reference evidence="9 10" key="1">
    <citation type="journal article" date="2017" name="Int. J. Syst. Evol. Microbiol.">
        <title>Mucilaginibacterpsychrotolerans sp. nov., isolated from peatlands.</title>
        <authorList>
            <person name="Deng Y."/>
            <person name="Shen L."/>
            <person name="Xu B."/>
            <person name="Liu Y."/>
            <person name="Gu Z."/>
            <person name="Liu H."/>
            <person name="Zhou Y."/>
        </authorList>
    </citation>
    <scope>NUCLEOTIDE SEQUENCE [LARGE SCALE GENOMIC DNA]</scope>
    <source>
        <strain evidence="9 10">NH7-4</strain>
    </source>
</reference>
<dbReference type="InterPro" id="IPR051085">
    <property type="entry name" value="MB_O-acyltransferase"/>
</dbReference>
<dbReference type="GO" id="GO:0016746">
    <property type="term" value="F:acyltransferase activity"/>
    <property type="evidence" value="ECO:0007669"/>
    <property type="project" value="UniProtKB-KW"/>
</dbReference>
<keyword evidence="10" id="KW-1185">Reference proteome</keyword>
<comment type="similarity">
    <text evidence="2 7">Belongs to the membrane-bound acyltransferase family.</text>
</comment>
<feature type="transmembrane region" description="Helical" evidence="8">
    <location>
        <begin position="314"/>
        <end position="341"/>
    </location>
</feature>
<dbReference type="InterPro" id="IPR004299">
    <property type="entry name" value="MBOAT_fam"/>
</dbReference>
<dbReference type="PANTHER" id="PTHR13285">
    <property type="entry name" value="ACYLTRANSFERASE"/>
    <property type="match status" value="1"/>
</dbReference>
<feature type="transmembrane region" description="Helical" evidence="8">
    <location>
        <begin position="235"/>
        <end position="264"/>
    </location>
</feature>
<dbReference type="GO" id="GO:0042121">
    <property type="term" value="P:alginic acid biosynthetic process"/>
    <property type="evidence" value="ECO:0007669"/>
    <property type="project" value="InterPro"/>
</dbReference>
<evidence type="ECO:0000256" key="5">
    <source>
        <dbReference type="ARBA" id="ARBA00022989"/>
    </source>
</evidence>
<proteinExistence type="inferred from homology"/>
<evidence type="ECO:0000256" key="6">
    <source>
        <dbReference type="ARBA" id="ARBA00023136"/>
    </source>
</evidence>
<dbReference type="PIRSF" id="PIRSF016636">
    <property type="entry name" value="AlgI_DltB"/>
    <property type="match status" value="1"/>
</dbReference>
<evidence type="ECO:0000256" key="1">
    <source>
        <dbReference type="ARBA" id="ARBA00004651"/>
    </source>
</evidence>
<gene>
    <name evidence="9" type="ORF">E2R66_07030</name>
</gene>
<evidence type="ECO:0000256" key="8">
    <source>
        <dbReference type="SAM" id="Phobius"/>
    </source>
</evidence>
<dbReference type="PIRSF" id="PIRSF500217">
    <property type="entry name" value="AlgI"/>
    <property type="match status" value="1"/>
</dbReference>
<dbReference type="InterPro" id="IPR028362">
    <property type="entry name" value="AlgI"/>
</dbReference>
<evidence type="ECO:0000256" key="4">
    <source>
        <dbReference type="ARBA" id="ARBA00022692"/>
    </source>
</evidence>
<feature type="transmembrane region" description="Helical" evidence="8">
    <location>
        <begin position="7"/>
        <end position="25"/>
    </location>
</feature>
<evidence type="ECO:0000313" key="9">
    <source>
        <dbReference type="EMBL" id="TFF38752.1"/>
    </source>
</evidence>
<feature type="transmembrane region" description="Helical" evidence="8">
    <location>
        <begin position="111"/>
        <end position="133"/>
    </location>
</feature>
<dbReference type="InterPro" id="IPR024194">
    <property type="entry name" value="Ac/AlaTfrase_AlgI/DltB"/>
</dbReference>
<evidence type="ECO:0000256" key="7">
    <source>
        <dbReference type="PIRNR" id="PIRNR016636"/>
    </source>
</evidence>
<keyword evidence="7" id="KW-0808">Transferase</keyword>
<feature type="transmembrane region" description="Helical" evidence="8">
    <location>
        <begin position="45"/>
        <end position="66"/>
    </location>
</feature>
<dbReference type="PANTHER" id="PTHR13285:SF18">
    <property type="entry name" value="PROTEIN-CYSTEINE N-PALMITOYLTRANSFERASE RASP"/>
    <property type="match status" value="1"/>
</dbReference>
<comment type="subcellular location">
    <subcellularLocation>
        <location evidence="1">Cell membrane</location>
        <topology evidence="1">Multi-pass membrane protein</topology>
    </subcellularLocation>
</comment>
<keyword evidence="4 8" id="KW-0812">Transmembrane</keyword>
<feature type="transmembrane region" description="Helical" evidence="8">
    <location>
        <begin position="361"/>
        <end position="383"/>
    </location>
</feature>
<feature type="transmembrane region" description="Helical" evidence="8">
    <location>
        <begin position="443"/>
        <end position="466"/>
    </location>
</feature>
<comment type="caution">
    <text evidence="9">The sequence shown here is derived from an EMBL/GenBank/DDBJ whole genome shotgun (WGS) entry which is preliminary data.</text>
</comment>
<accession>A0A4Y8SIN2</accession>
<keyword evidence="5 8" id="KW-1133">Transmembrane helix</keyword>